<dbReference type="InterPro" id="IPR007110">
    <property type="entry name" value="Ig-like_dom"/>
</dbReference>
<dbReference type="InterPro" id="IPR013783">
    <property type="entry name" value="Ig-like_fold"/>
</dbReference>
<feature type="non-terminal residue" evidence="3">
    <location>
        <position position="1"/>
    </location>
</feature>
<gene>
    <name evidence="3" type="ORF">PLOB_00030859</name>
</gene>
<evidence type="ECO:0000259" key="2">
    <source>
        <dbReference type="PROSITE" id="PS50853"/>
    </source>
</evidence>
<protein>
    <submittedName>
        <fullName evidence="3">Uncharacterized protein</fullName>
    </submittedName>
</protein>
<keyword evidence="4" id="KW-1185">Reference proteome</keyword>
<dbReference type="Proteomes" id="UP001159405">
    <property type="component" value="Unassembled WGS sequence"/>
</dbReference>
<dbReference type="InterPro" id="IPR013106">
    <property type="entry name" value="Ig_V-set"/>
</dbReference>
<reference evidence="3 4" key="1">
    <citation type="submission" date="2022-05" db="EMBL/GenBank/DDBJ databases">
        <authorList>
            <consortium name="Genoscope - CEA"/>
            <person name="William W."/>
        </authorList>
    </citation>
    <scope>NUCLEOTIDE SEQUENCE [LARGE SCALE GENOMIC DNA]</scope>
</reference>
<dbReference type="SMART" id="SM00060">
    <property type="entry name" value="FN3"/>
    <property type="match status" value="1"/>
</dbReference>
<dbReference type="Pfam" id="PF00041">
    <property type="entry name" value="fn3"/>
    <property type="match status" value="1"/>
</dbReference>
<name>A0ABN8MX28_9CNID</name>
<evidence type="ECO:0000313" key="4">
    <source>
        <dbReference type="Proteomes" id="UP001159405"/>
    </source>
</evidence>
<dbReference type="Pfam" id="PF07686">
    <property type="entry name" value="V-set"/>
    <property type="match status" value="1"/>
</dbReference>
<dbReference type="PROSITE" id="PS50835">
    <property type="entry name" value="IG_LIKE"/>
    <property type="match status" value="1"/>
</dbReference>
<evidence type="ECO:0000259" key="1">
    <source>
        <dbReference type="PROSITE" id="PS50835"/>
    </source>
</evidence>
<evidence type="ECO:0000313" key="3">
    <source>
        <dbReference type="EMBL" id="CAH3036238.1"/>
    </source>
</evidence>
<dbReference type="CDD" id="cd00063">
    <property type="entry name" value="FN3"/>
    <property type="match status" value="1"/>
</dbReference>
<organism evidence="3 4">
    <name type="scientific">Porites lobata</name>
    <dbReference type="NCBI Taxonomy" id="104759"/>
    <lineage>
        <taxon>Eukaryota</taxon>
        <taxon>Metazoa</taxon>
        <taxon>Cnidaria</taxon>
        <taxon>Anthozoa</taxon>
        <taxon>Hexacorallia</taxon>
        <taxon>Scleractinia</taxon>
        <taxon>Fungiina</taxon>
        <taxon>Poritidae</taxon>
        <taxon>Porites</taxon>
    </lineage>
</organism>
<feature type="domain" description="Ig-like" evidence="1">
    <location>
        <begin position="140"/>
        <end position="216"/>
    </location>
</feature>
<accession>A0ABN8MX28</accession>
<proteinExistence type="predicted"/>
<comment type="caution">
    <text evidence="3">The sequence shown here is derived from an EMBL/GenBank/DDBJ whole genome shotgun (WGS) entry which is preliminary data.</text>
</comment>
<dbReference type="SUPFAM" id="SSF49265">
    <property type="entry name" value="Fibronectin type III"/>
    <property type="match status" value="1"/>
</dbReference>
<dbReference type="SMART" id="SM00409">
    <property type="entry name" value="IG"/>
    <property type="match status" value="2"/>
</dbReference>
<feature type="domain" description="Fibronectin type-III" evidence="2">
    <location>
        <begin position="223"/>
        <end position="320"/>
    </location>
</feature>
<dbReference type="InterPro" id="IPR036179">
    <property type="entry name" value="Ig-like_dom_sf"/>
</dbReference>
<dbReference type="InterPro" id="IPR003599">
    <property type="entry name" value="Ig_sub"/>
</dbReference>
<dbReference type="SUPFAM" id="SSF48726">
    <property type="entry name" value="Immunoglobulin"/>
    <property type="match status" value="1"/>
</dbReference>
<dbReference type="Gene3D" id="2.60.40.10">
    <property type="entry name" value="Immunoglobulins"/>
    <property type="match status" value="2"/>
</dbReference>
<sequence length="320" mass="36408">VVIAADNQVFTSSPKDKEVFVGESIQFDWDYIKNDTGEVRFGVKVNTTAVTICKFVLKHRTTIFNNKNEEIKNYKDRVEVVSHRRASFRIKNVRMSDTGTYFCSLVNTDKLDDFISSVKMTVVDLLIDKFSSSISVESWDGHKIQVTCAVKVPTGTNAKFSWMHIPSNTSVAKQLHEDLGSKSHLMITTYEDKDFEALQCRAETKNTVKFHVVNITRLRTPSRPRNLKSEPVFDKKNAQTYFKLHWEPPENDGGTVISEYGIHYVPKELSWKDATTKKTTSNELNLKLKSGEIYLVNVRARNKVGVGPASNEIELDLGKY</sequence>
<dbReference type="InterPro" id="IPR003961">
    <property type="entry name" value="FN3_dom"/>
</dbReference>
<dbReference type="EMBL" id="CALNXK010000004">
    <property type="protein sequence ID" value="CAH3036238.1"/>
    <property type="molecule type" value="Genomic_DNA"/>
</dbReference>
<dbReference type="InterPro" id="IPR036116">
    <property type="entry name" value="FN3_sf"/>
</dbReference>
<dbReference type="PROSITE" id="PS50853">
    <property type="entry name" value="FN3"/>
    <property type="match status" value="1"/>
</dbReference>